<evidence type="ECO:0000259" key="4">
    <source>
        <dbReference type="PROSITE" id="PS50404"/>
    </source>
</evidence>
<protein>
    <submittedName>
        <fullName evidence="6">Glutathione S-transferase</fullName>
    </submittedName>
</protein>
<proteinExistence type="inferred from homology"/>
<organism evidence="6 7">
    <name type="scientific">Ciceribacter lividus</name>
    <dbReference type="NCBI Taxonomy" id="1197950"/>
    <lineage>
        <taxon>Bacteria</taxon>
        <taxon>Pseudomonadati</taxon>
        <taxon>Pseudomonadota</taxon>
        <taxon>Alphaproteobacteria</taxon>
        <taxon>Hyphomicrobiales</taxon>
        <taxon>Rhizobiaceae</taxon>
        <taxon>Ciceribacter</taxon>
    </lineage>
</organism>
<accession>A0A6I7HHA1</accession>
<dbReference type="AlphaFoldDB" id="A0A6I7HHA1"/>
<keyword evidence="7" id="KW-1185">Reference proteome</keyword>
<dbReference type="SUPFAM" id="SSF52833">
    <property type="entry name" value="Thioredoxin-like"/>
    <property type="match status" value="1"/>
</dbReference>
<dbReference type="SUPFAM" id="SSF47616">
    <property type="entry name" value="GST C-terminal domain-like"/>
    <property type="match status" value="1"/>
</dbReference>
<name>A0A6I7HHA1_9HYPH</name>
<dbReference type="Proteomes" id="UP000252582">
    <property type="component" value="Unassembled WGS sequence"/>
</dbReference>
<dbReference type="PANTHER" id="PTHR44051:SF8">
    <property type="entry name" value="GLUTATHIONE S-TRANSFERASE GSTA"/>
    <property type="match status" value="1"/>
</dbReference>
<dbReference type="FunFam" id="3.40.30.10:FF:000039">
    <property type="entry name" value="Glutathione S-transferase domain"/>
    <property type="match status" value="1"/>
</dbReference>
<feature type="domain" description="GST C-terminal" evidence="5">
    <location>
        <begin position="85"/>
        <end position="210"/>
    </location>
</feature>
<evidence type="ECO:0000256" key="2">
    <source>
        <dbReference type="ARBA" id="ARBA00022679"/>
    </source>
</evidence>
<dbReference type="EMBL" id="QPIX01000013">
    <property type="protein sequence ID" value="RCW20629.1"/>
    <property type="molecule type" value="Genomic_DNA"/>
</dbReference>
<evidence type="ECO:0000313" key="6">
    <source>
        <dbReference type="EMBL" id="RCW20629.1"/>
    </source>
</evidence>
<dbReference type="PROSITE" id="PS50404">
    <property type="entry name" value="GST_NTER"/>
    <property type="match status" value="1"/>
</dbReference>
<dbReference type="RefSeq" id="WP_114364897.1">
    <property type="nucleotide sequence ID" value="NZ_QPIX01000013.1"/>
</dbReference>
<comment type="caution">
    <text evidence="6">The sequence shown here is derived from an EMBL/GenBank/DDBJ whole genome shotgun (WGS) entry which is preliminary data.</text>
</comment>
<comment type="similarity">
    <text evidence="1 3">Belongs to the GST superfamily.</text>
</comment>
<dbReference type="PANTHER" id="PTHR44051">
    <property type="entry name" value="GLUTATHIONE S-TRANSFERASE-RELATED"/>
    <property type="match status" value="1"/>
</dbReference>
<dbReference type="SFLD" id="SFLDG01150">
    <property type="entry name" value="Main.1:_Beta-like"/>
    <property type="match status" value="1"/>
</dbReference>
<reference evidence="6 7" key="1">
    <citation type="submission" date="2018-07" db="EMBL/GenBank/DDBJ databases">
        <title>Genomic Encyclopedia of Type Strains, Phase IV (KMG-IV): sequencing the most valuable type-strain genomes for metagenomic binning, comparative biology and taxonomic classification.</title>
        <authorList>
            <person name="Goeker M."/>
        </authorList>
    </citation>
    <scope>NUCLEOTIDE SEQUENCE [LARGE SCALE GENOMIC DNA]</scope>
    <source>
        <strain evidence="6 7">DSM 25528</strain>
    </source>
</reference>
<dbReference type="Gene3D" id="3.40.30.10">
    <property type="entry name" value="Glutaredoxin"/>
    <property type="match status" value="1"/>
</dbReference>
<dbReference type="Gene3D" id="1.20.1050.10">
    <property type="match status" value="1"/>
</dbReference>
<dbReference type="Pfam" id="PF00043">
    <property type="entry name" value="GST_C"/>
    <property type="match status" value="1"/>
</dbReference>
<dbReference type="InterPro" id="IPR010987">
    <property type="entry name" value="Glutathione-S-Trfase_C-like"/>
</dbReference>
<evidence type="ECO:0000313" key="7">
    <source>
        <dbReference type="Proteomes" id="UP000252582"/>
    </source>
</evidence>
<evidence type="ECO:0000256" key="1">
    <source>
        <dbReference type="ARBA" id="ARBA00007409"/>
    </source>
</evidence>
<dbReference type="GO" id="GO:0016740">
    <property type="term" value="F:transferase activity"/>
    <property type="evidence" value="ECO:0007669"/>
    <property type="project" value="UniProtKB-KW"/>
</dbReference>
<sequence>MITLYGDVTKTRANRCSWMLNEIGIEHGREPLAFRPGDAKPPEFLALNPNGKCPTLIDGDFVLFESLAINLYLARRYGGLLGPQTPQEDALMTQWSLWVATEVEKPLLLTSAVRYLFDPCTPDGEEEAITMKKLARPWSVLDGHLKDREFILGDRLTVADINVAAVMHFIPIAGIDISPWPAMKRWLESCLARPGAIDLASVRFRVPRPPSSRDIFAMFL</sequence>
<dbReference type="SFLD" id="SFLDG00358">
    <property type="entry name" value="Main_(cytGST)"/>
    <property type="match status" value="1"/>
</dbReference>
<dbReference type="PROSITE" id="PS50405">
    <property type="entry name" value="GST_CTER"/>
    <property type="match status" value="1"/>
</dbReference>
<dbReference type="Pfam" id="PF02798">
    <property type="entry name" value="GST_N"/>
    <property type="match status" value="1"/>
</dbReference>
<feature type="domain" description="GST N-terminal" evidence="4">
    <location>
        <begin position="1"/>
        <end position="81"/>
    </location>
</feature>
<dbReference type="InterPro" id="IPR004045">
    <property type="entry name" value="Glutathione_S-Trfase_N"/>
</dbReference>
<keyword evidence="2 6" id="KW-0808">Transferase</keyword>
<gene>
    <name evidence="6" type="ORF">DFR48_11383</name>
</gene>
<dbReference type="InterPro" id="IPR036249">
    <property type="entry name" value="Thioredoxin-like_sf"/>
</dbReference>
<evidence type="ECO:0000259" key="5">
    <source>
        <dbReference type="PROSITE" id="PS50405"/>
    </source>
</evidence>
<dbReference type="InterPro" id="IPR040079">
    <property type="entry name" value="Glutathione_S-Trfase"/>
</dbReference>
<dbReference type="InterPro" id="IPR036282">
    <property type="entry name" value="Glutathione-S-Trfase_C_sf"/>
</dbReference>
<dbReference type="CDD" id="cd03046">
    <property type="entry name" value="GST_N_GTT1_like"/>
    <property type="match status" value="1"/>
</dbReference>
<evidence type="ECO:0000256" key="3">
    <source>
        <dbReference type="RuleBase" id="RU003494"/>
    </source>
</evidence>
<dbReference type="SFLD" id="SFLDS00019">
    <property type="entry name" value="Glutathione_Transferase_(cytos"/>
    <property type="match status" value="1"/>
</dbReference>
<dbReference type="InterPro" id="IPR004046">
    <property type="entry name" value="GST_C"/>
</dbReference>